<dbReference type="InterPro" id="IPR029063">
    <property type="entry name" value="SAM-dependent_MTases_sf"/>
</dbReference>
<proteinExistence type="predicted"/>
<dbReference type="KEGG" id="mpp:MICPUCDRAFT_50450"/>
<accession>C1MI63</accession>
<dbReference type="PANTHER" id="PTHR14614">
    <property type="entry name" value="HEPATOCELLULAR CARCINOMA-ASSOCIATED ANTIGEN"/>
    <property type="match status" value="1"/>
</dbReference>
<dbReference type="EMBL" id="GG663735">
    <property type="protein sequence ID" value="EEH60326.1"/>
    <property type="molecule type" value="Genomic_DNA"/>
</dbReference>
<dbReference type="OrthoDB" id="413520at2759"/>
<dbReference type="Gene3D" id="3.40.50.150">
    <property type="entry name" value="Vaccinia Virus protein VP39"/>
    <property type="match status" value="1"/>
</dbReference>
<dbReference type="InterPro" id="IPR019410">
    <property type="entry name" value="Methyltransf_16"/>
</dbReference>
<organism evidence="2">
    <name type="scientific">Micromonas pusilla (strain CCMP1545)</name>
    <name type="common">Picoplanktonic green alga</name>
    <dbReference type="NCBI Taxonomy" id="564608"/>
    <lineage>
        <taxon>Eukaryota</taxon>
        <taxon>Viridiplantae</taxon>
        <taxon>Chlorophyta</taxon>
        <taxon>Mamiellophyceae</taxon>
        <taxon>Mamiellales</taxon>
        <taxon>Mamiellaceae</taxon>
        <taxon>Micromonas</taxon>
    </lineage>
</organism>
<sequence>MPHPLSAHLPMAIGTAVARCGETDVTVVMPTSESDVVDVYSAMGRPDEDPHWADVWHGDVALATAMLEGGGGGGGGGGDAGSTIDVRGRSVINLGAGLGLAGVAAALAGASRVLMTDREPRALWCSLAAARANGLRGAAETLPASCGAPDGVALGPTPKALEPASPAASRCVVDAEIVDWFEPELAPTGFDVVLASDVLYTADAVDAIATLVLRLFSSRGGRAGRFVLADPPGRFPENHARFVRCMEDPGSIPGYAGEALITGASIERVDERIVECVNLVGETMAVKLSTYDITVPSRRARDGSASILSSRA</sequence>
<dbReference type="AlphaFoldDB" id="C1MI63"/>
<dbReference type="RefSeq" id="XP_003055074.1">
    <property type="nucleotide sequence ID" value="XM_003055028.1"/>
</dbReference>
<dbReference type="Proteomes" id="UP000001876">
    <property type="component" value="Unassembled WGS sequence"/>
</dbReference>
<gene>
    <name evidence="1" type="ORF">MICPUCDRAFT_50450</name>
</gene>
<reference evidence="1 2" key="1">
    <citation type="journal article" date="2009" name="Science">
        <title>Green evolution and dynamic adaptations revealed by genomes of the marine picoeukaryotes Micromonas.</title>
        <authorList>
            <person name="Worden A.Z."/>
            <person name="Lee J.H."/>
            <person name="Mock T."/>
            <person name="Rouze P."/>
            <person name="Simmons M.P."/>
            <person name="Aerts A.L."/>
            <person name="Allen A.E."/>
            <person name="Cuvelier M.L."/>
            <person name="Derelle E."/>
            <person name="Everett M.V."/>
            <person name="Foulon E."/>
            <person name="Grimwood J."/>
            <person name="Gundlach H."/>
            <person name="Henrissat B."/>
            <person name="Napoli C."/>
            <person name="McDonald S.M."/>
            <person name="Parker M.S."/>
            <person name="Rombauts S."/>
            <person name="Salamov A."/>
            <person name="Von Dassow P."/>
            <person name="Badger J.H."/>
            <person name="Coutinho P.M."/>
            <person name="Demir E."/>
            <person name="Dubchak I."/>
            <person name="Gentemann C."/>
            <person name="Eikrem W."/>
            <person name="Gready J.E."/>
            <person name="John U."/>
            <person name="Lanier W."/>
            <person name="Lindquist E.A."/>
            <person name="Lucas S."/>
            <person name="Mayer K.F."/>
            <person name="Moreau H."/>
            <person name="Not F."/>
            <person name="Otillar R."/>
            <person name="Panaud O."/>
            <person name="Pangilinan J."/>
            <person name="Paulsen I."/>
            <person name="Piegu B."/>
            <person name="Poliakov A."/>
            <person name="Robbens S."/>
            <person name="Schmutz J."/>
            <person name="Toulza E."/>
            <person name="Wyss T."/>
            <person name="Zelensky A."/>
            <person name="Zhou K."/>
            <person name="Armbrust E.V."/>
            <person name="Bhattacharya D."/>
            <person name="Goodenough U.W."/>
            <person name="Van de Peer Y."/>
            <person name="Grigoriev I.V."/>
        </authorList>
    </citation>
    <scope>NUCLEOTIDE SEQUENCE [LARGE SCALE GENOMIC DNA]</scope>
    <source>
        <strain evidence="1 2">CCMP1545</strain>
    </source>
</reference>
<keyword evidence="2" id="KW-1185">Reference proteome</keyword>
<evidence type="ECO:0000313" key="2">
    <source>
        <dbReference type="Proteomes" id="UP000001876"/>
    </source>
</evidence>
<dbReference type="OMA" id="HWADLWH"/>
<dbReference type="STRING" id="564608.C1MI63"/>
<dbReference type="PANTHER" id="PTHR14614:SF132">
    <property type="entry name" value="PROTEIN-LYSINE METHYLTRANSFERASE C42C1.13"/>
    <property type="match status" value="1"/>
</dbReference>
<dbReference type="GeneID" id="9681180"/>
<protein>
    <submittedName>
        <fullName evidence="1">Predicted protein</fullName>
    </submittedName>
</protein>
<name>C1MI63_MICPC</name>
<dbReference type="SUPFAM" id="SSF53335">
    <property type="entry name" value="S-adenosyl-L-methionine-dependent methyltransferases"/>
    <property type="match status" value="1"/>
</dbReference>
<evidence type="ECO:0000313" key="1">
    <source>
        <dbReference type="EMBL" id="EEH60326.1"/>
    </source>
</evidence>